<dbReference type="PROSITE" id="PS51186">
    <property type="entry name" value="GNAT"/>
    <property type="match status" value="1"/>
</dbReference>
<dbReference type="AlphaFoldDB" id="A0A5M9I3X5"/>
<dbReference type="Pfam" id="PF00583">
    <property type="entry name" value="Acetyltransf_1"/>
    <property type="match status" value="1"/>
</dbReference>
<protein>
    <submittedName>
        <fullName evidence="4">GNAT family N-acetyltransferase</fullName>
    </submittedName>
</protein>
<evidence type="ECO:0000313" key="5">
    <source>
        <dbReference type="Proteomes" id="UP000322025"/>
    </source>
</evidence>
<dbReference type="CDD" id="cd04301">
    <property type="entry name" value="NAT_SF"/>
    <property type="match status" value="1"/>
</dbReference>
<dbReference type="PANTHER" id="PTHR43877">
    <property type="entry name" value="AMINOALKYLPHOSPHONATE N-ACETYLTRANSFERASE-RELATED-RELATED"/>
    <property type="match status" value="1"/>
</dbReference>
<evidence type="ECO:0000256" key="1">
    <source>
        <dbReference type="ARBA" id="ARBA00022679"/>
    </source>
</evidence>
<dbReference type="GO" id="GO:0016747">
    <property type="term" value="F:acyltransferase activity, transferring groups other than amino-acyl groups"/>
    <property type="evidence" value="ECO:0007669"/>
    <property type="project" value="InterPro"/>
</dbReference>
<dbReference type="InterPro" id="IPR000182">
    <property type="entry name" value="GNAT_dom"/>
</dbReference>
<dbReference type="InterPro" id="IPR050832">
    <property type="entry name" value="Bact_Acetyltransf"/>
</dbReference>
<sequence length="146" mass="16663">MSIQVMRAVETWQHAGAYYVRIQAMAKQYHITLREEFDGHDTPDAKYIVLLDDDFPVATCRLYEYGDKTMMLGRVVVLPEYRGKGLGRQAVMEAEKWALALGCTKAVLESRDTAVGFYEKLGYAAYPDRIIHGGTFTCIYMEKSLY</sequence>
<dbReference type="PANTHER" id="PTHR43877:SF2">
    <property type="entry name" value="AMINOALKYLPHOSPHONATE N-ACETYLTRANSFERASE-RELATED"/>
    <property type="match status" value="1"/>
</dbReference>
<evidence type="ECO:0000313" key="4">
    <source>
        <dbReference type="EMBL" id="KAA8502142.1"/>
    </source>
</evidence>
<proteinExistence type="predicted"/>
<keyword evidence="5" id="KW-1185">Reference proteome</keyword>
<evidence type="ECO:0000256" key="2">
    <source>
        <dbReference type="ARBA" id="ARBA00023315"/>
    </source>
</evidence>
<dbReference type="OrthoDB" id="9800797at2"/>
<accession>A0A5M9I3X5</accession>
<dbReference type="InterPro" id="IPR016181">
    <property type="entry name" value="Acyl_CoA_acyltransferase"/>
</dbReference>
<reference evidence="4" key="1">
    <citation type="submission" date="2019-07" db="EMBL/GenBank/DDBJ databases">
        <authorList>
            <person name="Wongkuna S."/>
            <person name="Scaria J."/>
        </authorList>
    </citation>
    <scope>NUCLEOTIDE SEQUENCE [LARGE SCALE GENOMIC DNA]</scope>
    <source>
        <strain evidence="4">SW178</strain>
    </source>
</reference>
<comment type="caution">
    <text evidence="4">The sequence shown here is derived from an EMBL/GenBank/DDBJ whole genome shotgun (WGS) entry which is preliminary data.</text>
</comment>
<organism evidence="4 5">
    <name type="scientific">Mediterraneibacter catenae</name>
    <dbReference type="NCBI Taxonomy" id="2594882"/>
    <lineage>
        <taxon>Bacteria</taxon>
        <taxon>Bacillati</taxon>
        <taxon>Bacillota</taxon>
        <taxon>Clostridia</taxon>
        <taxon>Lachnospirales</taxon>
        <taxon>Lachnospiraceae</taxon>
        <taxon>Mediterraneibacter</taxon>
    </lineage>
</organism>
<dbReference type="Proteomes" id="UP000322025">
    <property type="component" value="Unassembled WGS sequence"/>
</dbReference>
<dbReference type="SUPFAM" id="SSF55729">
    <property type="entry name" value="Acyl-CoA N-acyltransferases (Nat)"/>
    <property type="match status" value="1"/>
</dbReference>
<dbReference type="RefSeq" id="WP_087150617.1">
    <property type="nucleotide sequence ID" value="NZ_VMSO01000004.1"/>
</dbReference>
<feature type="domain" description="N-acetyltransferase" evidence="3">
    <location>
        <begin position="4"/>
        <end position="146"/>
    </location>
</feature>
<evidence type="ECO:0000259" key="3">
    <source>
        <dbReference type="PROSITE" id="PS51186"/>
    </source>
</evidence>
<dbReference type="EMBL" id="VMSO01000004">
    <property type="protein sequence ID" value="KAA8502142.1"/>
    <property type="molecule type" value="Genomic_DNA"/>
</dbReference>
<keyword evidence="1 4" id="KW-0808">Transferase</keyword>
<keyword evidence="2" id="KW-0012">Acyltransferase</keyword>
<gene>
    <name evidence="4" type="ORF">FNY66_05225</name>
</gene>
<dbReference type="Gene3D" id="3.40.630.30">
    <property type="match status" value="1"/>
</dbReference>
<name>A0A5M9I3X5_9FIRM</name>